<evidence type="ECO:0000313" key="4">
    <source>
        <dbReference type="Proteomes" id="UP000592294"/>
    </source>
</evidence>
<feature type="region of interest" description="Disordered" evidence="1">
    <location>
        <begin position="471"/>
        <end position="515"/>
    </location>
</feature>
<dbReference type="Pfam" id="PF09820">
    <property type="entry name" value="AAA-ATPase_like"/>
    <property type="match status" value="1"/>
</dbReference>
<dbReference type="AlphaFoldDB" id="A0A850RA25"/>
<keyword evidence="3" id="KW-0547">Nucleotide-binding</keyword>
<proteinExistence type="predicted"/>
<organism evidence="3 4">
    <name type="scientific">Allochromatium humboldtianum</name>
    <dbReference type="NCBI Taxonomy" id="504901"/>
    <lineage>
        <taxon>Bacteria</taxon>
        <taxon>Pseudomonadati</taxon>
        <taxon>Pseudomonadota</taxon>
        <taxon>Gammaproteobacteria</taxon>
        <taxon>Chromatiales</taxon>
        <taxon>Chromatiaceae</taxon>
        <taxon>Allochromatium</taxon>
    </lineage>
</organism>
<keyword evidence="4" id="KW-1185">Reference proteome</keyword>
<evidence type="ECO:0000259" key="2">
    <source>
        <dbReference type="Pfam" id="PF09820"/>
    </source>
</evidence>
<dbReference type="EMBL" id="JABZEO010000001">
    <property type="protein sequence ID" value="NVZ08067.1"/>
    <property type="molecule type" value="Genomic_DNA"/>
</dbReference>
<protein>
    <submittedName>
        <fullName evidence="3">ATP-binding protein</fullName>
    </submittedName>
</protein>
<sequence>MTARKLPIGLQTFSEIIEQGYAYVDKTAHAWAMVSQGKSYFLSRPRRFGKSLFLDTLKELFEGSEALFRGLYIHEHWDWGRRHPVIRFDFSVGVLRNRDELDQRIDWLLRDNARRLGLIEAERDTDIAGRFAGLIQGARAATGQSVVILVDEYDKPILDNITDPTGAGAEIREGLKNLYSVMKGHDADIRFVFMTGVTKFSKVSLFSGLNQLEDLTLDERFATLCGYTQSDLETTFGEHLHGVDWARLKQWYNGYSFLGEPVYNPFDILLFIAKGRRFRPYWFETGNPSFLIELLRARRTFLPSLETIEASEEILDSFDIERIDPVTLLFQTGYLTIDSTRDSFGQWLFALRVPNQEVRQALANHLVDAYTARLPSERLPWQQALYDCLRQGHVDELIAAIQRLFAGIPWRNFTGNDLSQSEGYYASLLYAFFASLNAEIIPEDISNQGQVDLTVKLEGYIYVIEIKVQRGSGPTSAPGSDDAGQTDPETRAKQKRRRPGKTDTEQAAEPANPALAQIRARDYSAKYRGLPNKGLFELGLVFDSQARNLAQADWRAV</sequence>
<feature type="domain" description="AAA-ATPase-like" evidence="2">
    <location>
        <begin position="7"/>
        <end position="206"/>
    </location>
</feature>
<dbReference type="Pfam" id="PF08011">
    <property type="entry name" value="PDDEXK_9"/>
    <property type="match status" value="1"/>
</dbReference>
<reference evidence="3 4" key="1">
    <citation type="submission" date="2020-06" db="EMBL/GenBank/DDBJ databases">
        <title>Whole-genome sequence of Allochromatium humboldtianum DSM 21881, type strain.</title>
        <authorList>
            <person name="Kyndt J.A."/>
            <person name="Meyer T.E."/>
        </authorList>
    </citation>
    <scope>NUCLEOTIDE SEQUENCE [LARGE SCALE GENOMIC DNA]</scope>
    <source>
        <strain evidence="3 4">DSM 21881</strain>
    </source>
</reference>
<dbReference type="PANTHER" id="PTHR34825:SF1">
    <property type="entry name" value="AAA-ATPASE-LIKE DOMAIN-CONTAINING PROTEIN"/>
    <property type="match status" value="1"/>
</dbReference>
<dbReference type="PANTHER" id="PTHR34825">
    <property type="entry name" value="CONSERVED PROTEIN, WITH A WEAK D-GALACTARATE DEHYDRATASE/ALTRONATE HYDROLASE DOMAIN"/>
    <property type="match status" value="1"/>
</dbReference>
<dbReference type="GO" id="GO:0005524">
    <property type="term" value="F:ATP binding"/>
    <property type="evidence" value="ECO:0007669"/>
    <property type="project" value="UniProtKB-KW"/>
</dbReference>
<evidence type="ECO:0000313" key="3">
    <source>
        <dbReference type="EMBL" id="NVZ08067.1"/>
    </source>
</evidence>
<comment type="caution">
    <text evidence="3">The sequence shown here is derived from an EMBL/GenBank/DDBJ whole genome shotgun (WGS) entry which is preliminary data.</text>
</comment>
<dbReference type="RefSeq" id="WP_176974852.1">
    <property type="nucleotide sequence ID" value="NZ_JABZEO010000001.1"/>
</dbReference>
<dbReference type="Proteomes" id="UP000592294">
    <property type="component" value="Unassembled WGS sequence"/>
</dbReference>
<gene>
    <name evidence="3" type="ORF">HW932_02175</name>
</gene>
<accession>A0A850RA25</accession>
<keyword evidence="3" id="KW-0067">ATP-binding</keyword>
<name>A0A850RA25_9GAMM</name>
<dbReference type="InterPro" id="IPR012547">
    <property type="entry name" value="PDDEXK_9"/>
</dbReference>
<dbReference type="InterPro" id="IPR018631">
    <property type="entry name" value="AAA-ATPase-like_dom"/>
</dbReference>
<evidence type="ECO:0000256" key="1">
    <source>
        <dbReference type="SAM" id="MobiDB-lite"/>
    </source>
</evidence>